<dbReference type="AlphaFoldDB" id="A0A8S3T320"/>
<reference evidence="1" key="1">
    <citation type="submission" date="2021-03" db="EMBL/GenBank/DDBJ databases">
        <authorList>
            <person name="Bekaert M."/>
        </authorList>
    </citation>
    <scope>NUCLEOTIDE SEQUENCE</scope>
</reference>
<comment type="caution">
    <text evidence="1">The sequence shown here is derived from an EMBL/GenBank/DDBJ whole genome shotgun (WGS) entry which is preliminary data.</text>
</comment>
<protein>
    <submittedName>
        <fullName evidence="1">Uncharacterized protein</fullName>
    </submittedName>
</protein>
<accession>A0A8S3T320</accession>
<organism evidence="1 2">
    <name type="scientific">Mytilus edulis</name>
    <name type="common">Blue mussel</name>
    <dbReference type="NCBI Taxonomy" id="6550"/>
    <lineage>
        <taxon>Eukaryota</taxon>
        <taxon>Metazoa</taxon>
        <taxon>Spiralia</taxon>
        <taxon>Lophotrochozoa</taxon>
        <taxon>Mollusca</taxon>
        <taxon>Bivalvia</taxon>
        <taxon>Autobranchia</taxon>
        <taxon>Pteriomorphia</taxon>
        <taxon>Mytilida</taxon>
        <taxon>Mytiloidea</taxon>
        <taxon>Mytilidae</taxon>
        <taxon>Mytilinae</taxon>
        <taxon>Mytilus</taxon>
    </lineage>
</organism>
<dbReference type="Proteomes" id="UP000683360">
    <property type="component" value="Unassembled WGS sequence"/>
</dbReference>
<gene>
    <name evidence="1" type="ORF">MEDL_36615</name>
</gene>
<evidence type="ECO:0000313" key="1">
    <source>
        <dbReference type="EMBL" id="CAG2223338.1"/>
    </source>
</evidence>
<keyword evidence="2" id="KW-1185">Reference proteome</keyword>
<dbReference type="EMBL" id="CAJPWZ010001784">
    <property type="protein sequence ID" value="CAG2223338.1"/>
    <property type="molecule type" value="Genomic_DNA"/>
</dbReference>
<proteinExistence type="predicted"/>
<sequence>MCKQVPEPLPCGSRSTGKKQVEEELKLVKKDIKNLELENDTVISYSNSAHSFNALMRHRLKATNPHKYSNSASLMKDLITLKKHYQNNVPSTEQNDKRVFSDILTNFDNVCNKLYSKEMKQLVSVTSTVTSPTDTSVTSQSQLDMQTHSGHDHLNLLADAASTYANTELNSSETDNEDE</sequence>
<evidence type="ECO:0000313" key="2">
    <source>
        <dbReference type="Proteomes" id="UP000683360"/>
    </source>
</evidence>
<name>A0A8S3T320_MYTED</name>